<dbReference type="CDD" id="cd00830">
    <property type="entry name" value="KAS_III"/>
    <property type="match status" value="1"/>
</dbReference>
<gene>
    <name evidence="5" type="ORF">ACFO8L_13335</name>
</gene>
<dbReference type="InterPro" id="IPR013747">
    <property type="entry name" value="ACP_syn_III_C"/>
</dbReference>
<feature type="domain" description="Beta-ketoacyl-[acyl-carrier-protein] synthase III N-terminal" evidence="4">
    <location>
        <begin position="106"/>
        <end position="185"/>
    </location>
</feature>
<dbReference type="InterPro" id="IPR013751">
    <property type="entry name" value="ACP_syn_III_N"/>
</dbReference>
<dbReference type="PANTHER" id="PTHR34069">
    <property type="entry name" value="3-OXOACYL-[ACYL-CARRIER-PROTEIN] SYNTHASE 3"/>
    <property type="match status" value="1"/>
</dbReference>
<evidence type="ECO:0000256" key="1">
    <source>
        <dbReference type="ARBA" id="ARBA00022679"/>
    </source>
</evidence>
<accession>A0ABV9EFZ8</accession>
<dbReference type="PANTHER" id="PTHR34069:SF2">
    <property type="entry name" value="BETA-KETOACYL-[ACYL-CARRIER-PROTEIN] SYNTHASE III"/>
    <property type="match status" value="1"/>
</dbReference>
<organism evidence="5 6">
    <name type="scientific">Sphaerisporangium corydalis</name>
    <dbReference type="NCBI Taxonomy" id="1441875"/>
    <lineage>
        <taxon>Bacteria</taxon>
        <taxon>Bacillati</taxon>
        <taxon>Actinomycetota</taxon>
        <taxon>Actinomycetes</taxon>
        <taxon>Streptosporangiales</taxon>
        <taxon>Streptosporangiaceae</taxon>
        <taxon>Sphaerisporangium</taxon>
    </lineage>
</organism>
<evidence type="ECO:0000259" key="4">
    <source>
        <dbReference type="Pfam" id="PF08545"/>
    </source>
</evidence>
<evidence type="ECO:0000313" key="5">
    <source>
        <dbReference type="EMBL" id="MFC4587069.1"/>
    </source>
</evidence>
<sequence length="327" mass="34463">MAIGVIGLGAHVPDEVITNARISEWTGMGEDWIVERTGIHERRYAAPETATSDLAVPAANAALDAEAGARDRLEALIVATVTPDVPQPATAAILQHKLGLRAVPAFDVNAVCSGFVYSLAIGEGLLRAHYPGGRVLVVGADKLSSVMDRSDRRTVSLFGDGAGAMLLGEVPEGYGFLGTRMITDGEHHASVGVDAGGTAMPLDAEARAAGRHLLHMDGRRVKSWVMPTMRKLVEQVLDDCGLGIGDISRFVFHQANTRMLEALAADLGIGLDRVPVTARRYGNTGGASVPFTLSESHRRSPLRRGERVLLAAAGGGLCAGATILVWH</sequence>
<keyword evidence="1" id="KW-0808">Transferase</keyword>
<evidence type="ECO:0000313" key="6">
    <source>
        <dbReference type="Proteomes" id="UP001595891"/>
    </source>
</evidence>
<dbReference type="NCBIfam" id="NF006829">
    <property type="entry name" value="PRK09352.1"/>
    <property type="match status" value="1"/>
</dbReference>
<evidence type="ECO:0000256" key="2">
    <source>
        <dbReference type="ARBA" id="ARBA00023315"/>
    </source>
</evidence>
<feature type="domain" description="Beta-ketoacyl-[acyl-carrier-protein] synthase III C-terminal" evidence="3">
    <location>
        <begin position="237"/>
        <end position="326"/>
    </location>
</feature>
<dbReference type="InterPro" id="IPR016039">
    <property type="entry name" value="Thiolase-like"/>
</dbReference>
<dbReference type="RefSeq" id="WP_262846722.1">
    <property type="nucleotide sequence ID" value="NZ_JANZYP010000051.1"/>
</dbReference>
<proteinExistence type="predicted"/>
<evidence type="ECO:0000259" key="3">
    <source>
        <dbReference type="Pfam" id="PF08541"/>
    </source>
</evidence>
<dbReference type="SUPFAM" id="SSF53901">
    <property type="entry name" value="Thiolase-like"/>
    <property type="match status" value="1"/>
</dbReference>
<keyword evidence="2" id="KW-0012">Acyltransferase</keyword>
<dbReference type="EMBL" id="JBHSFN010000007">
    <property type="protein sequence ID" value="MFC4587069.1"/>
    <property type="molecule type" value="Genomic_DNA"/>
</dbReference>
<reference evidence="6" key="1">
    <citation type="journal article" date="2019" name="Int. J. Syst. Evol. Microbiol.">
        <title>The Global Catalogue of Microorganisms (GCM) 10K type strain sequencing project: providing services to taxonomists for standard genome sequencing and annotation.</title>
        <authorList>
            <consortium name="The Broad Institute Genomics Platform"/>
            <consortium name="The Broad Institute Genome Sequencing Center for Infectious Disease"/>
            <person name="Wu L."/>
            <person name="Ma J."/>
        </authorList>
    </citation>
    <scope>NUCLEOTIDE SEQUENCE [LARGE SCALE GENOMIC DNA]</scope>
    <source>
        <strain evidence="6">CCUG 49560</strain>
    </source>
</reference>
<dbReference type="Pfam" id="PF08545">
    <property type="entry name" value="ACP_syn_III"/>
    <property type="match status" value="1"/>
</dbReference>
<dbReference type="Gene3D" id="3.40.47.10">
    <property type="match status" value="1"/>
</dbReference>
<protein>
    <submittedName>
        <fullName evidence="5">3-oxoacyl-ACP synthase III family protein</fullName>
    </submittedName>
</protein>
<name>A0ABV9EFZ8_9ACTN</name>
<keyword evidence="6" id="KW-1185">Reference proteome</keyword>
<dbReference type="Proteomes" id="UP001595891">
    <property type="component" value="Unassembled WGS sequence"/>
</dbReference>
<comment type="caution">
    <text evidence="5">The sequence shown here is derived from an EMBL/GenBank/DDBJ whole genome shotgun (WGS) entry which is preliminary data.</text>
</comment>
<dbReference type="Pfam" id="PF08541">
    <property type="entry name" value="ACP_syn_III_C"/>
    <property type="match status" value="1"/>
</dbReference>